<organism evidence="2 3">
    <name type="scientific">Marasmius tenuissimus</name>
    <dbReference type="NCBI Taxonomy" id="585030"/>
    <lineage>
        <taxon>Eukaryota</taxon>
        <taxon>Fungi</taxon>
        <taxon>Dikarya</taxon>
        <taxon>Basidiomycota</taxon>
        <taxon>Agaricomycotina</taxon>
        <taxon>Agaricomycetes</taxon>
        <taxon>Agaricomycetidae</taxon>
        <taxon>Agaricales</taxon>
        <taxon>Marasmiineae</taxon>
        <taxon>Marasmiaceae</taxon>
        <taxon>Marasmius</taxon>
    </lineage>
</organism>
<feature type="region of interest" description="Disordered" evidence="1">
    <location>
        <begin position="169"/>
        <end position="203"/>
    </location>
</feature>
<evidence type="ECO:0000256" key="1">
    <source>
        <dbReference type="SAM" id="MobiDB-lite"/>
    </source>
</evidence>
<dbReference type="EMBL" id="JBBXMP010000008">
    <property type="protein sequence ID" value="KAL0070121.1"/>
    <property type="molecule type" value="Genomic_DNA"/>
</dbReference>
<sequence length="203" mass="22787">MAVDVPRPLAVIYTLFGVKPPDYVNKPLLHALKAWSEIDDISEAEGFDGHRKTIVEHTLNVLMLPGMHTDTSLKFSHSTDTLTSTPSHPSHPAIRIPGTSLNVPSPLHFRLHTITRLVFNEQGRITHHRDFWDVKDLMRLIPGVPLAQWIGTRMIGLGLTYIARSWMKDEGEPSESNSRRESEDLEHGLAANRPVPNITRAAE</sequence>
<dbReference type="Proteomes" id="UP001437256">
    <property type="component" value="Unassembled WGS sequence"/>
</dbReference>
<accession>A0ABR3A893</accession>
<evidence type="ECO:0000313" key="2">
    <source>
        <dbReference type="EMBL" id="KAL0070121.1"/>
    </source>
</evidence>
<gene>
    <name evidence="2" type="ORF">AAF712_002608</name>
</gene>
<reference evidence="2 3" key="1">
    <citation type="submission" date="2024-05" db="EMBL/GenBank/DDBJ databases">
        <title>A draft genome resource for the thread blight pathogen Marasmius tenuissimus strain MS-2.</title>
        <authorList>
            <person name="Yulfo-Soto G.E."/>
            <person name="Baruah I.K."/>
            <person name="Amoako-Attah I."/>
            <person name="Bukari Y."/>
            <person name="Meinhardt L.W."/>
            <person name="Bailey B.A."/>
            <person name="Cohen S.P."/>
        </authorList>
    </citation>
    <scope>NUCLEOTIDE SEQUENCE [LARGE SCALE GENOMIC DNA]</scope>
    <source>
        <strain evidence="2 3">MS-2</strain>
    </source>
</reference>
<protein>
    <recommendedName>
        <fullName evidence="4">SnoaL-like domain-containing protein</fullName>
    </recommendedName>
</protein>
<comment type="caution">
    <text evidence="2">The sequence shown here is derived from an EMBL/GenBank/DDBJ whole genome shotgun (WGS) entry which is preliminary data.</text>
</comment>
<feature type="compositionally biased region" description="Basic and acidic residues" evidence="1">
    <location>
        <begin position="169"/>
        <end position="187"/>
    </location>
</feature>
<proteinExistence type="predicted"/>
<evidence type="ECO:0000313" key="3">
    <source>
        <dbReference type="Proteomes" id="UP001437256"/>
    </source>
</evidence>
<name>A0ABR3A893_9AGAR</name>
<keyword evidence="3" id="KW-1185">Reference proteome</keyword>
<evidence type="ECO:0008006" key="4">
    <source>
        <dbReference type="Google" id="ProtNLM"/>
    </source>
</evidence>